<feature type="active site" description="Glycyl thioester intermediate" evidence="14">
    <location>
        <position position="175"/>
    </location>
</feature>
<dbReference type="GO" id="GO:1990904">
    <property type="term" value="C:ribonucleoprotein complex"/>
    <property type="evidence" value="ECO:0007669"/>
    <property type="project" value="UniProtKB-KW"/>
</dbReference>
<evidence type="ECO:0000256" key="4">
    <source>
        <dbReference type="ARBA" id="ARBA00007645"/>
    </source>
</evidence>
<evidence type="ECO:0000259" key="17">
    <source>
        <dbReference type="Pfam" id="PF00899"/>
    </source>
</evidence>
<keyword evidence="13 15" id="KW-0687">Ribonucleoprotein</keyword>
<dbReference type="Proteomes" id="UP001059596">
    <property type="component" value="Unassembled WGS sequence"/>
</dbReference>
<evidence type="ECO:0000256" key="7">
    <source>
        <dbReference type="ARBA" id="ARBA00022741"/>
    </source>
</evidence>
<evidence type="ECO:0000256" key="15">
    <source>
        <dbReference type="RuleBase" id="RU000570"/>
    </source>
</evidence>
<dbReference type="InterPro" id="IPR042449">
    <property type="entry name" value="Ub-E1_IAD_1"/>
</dbReference>
<dbReference type="CDD" id="cd01489">
    <property type="entry name" value="Uba2_SUMO"/>
    <property type="match status" value="1"/>
</dbReference>
<dbReference type="GO" id="GO:0006412">
    <property type="term" value="P:translation"/>
    <property type="evidence" value="ECO:0007669"/>
    <property type="project" value="InterPro"/>
</dbReference>
<dbReference type="InterPro" id="IPR033127">
    <property type="entry name" value="UBQ-activ_enz_E1_Cys_AS"/>
</dbReference>
<dbReference type="PANTHER" id="PTHR10953:SF5">
    <property type="entry name" value="SUMO-ACTIVATING ENZYME SUBUNIT 2"/>
    <property type="match status" value="1"/>
</dbReference>
<keyword evidence="5" id="KW-0808">Transferase</keyword>
<dbReference type="GO" id="GO:0003735">
    <property type="term" value="F:structural constituent of ribosome"/>
    <property type="evidence" value="ECO:0007669"/>
    <property type="project" value="InterPro"/>
</dbReference>
<feature type="region of interest" description="Disordered" evidence="16">
    <location>
        <begin position="567"/>
        <end position="625"/>
    </location>
</feature>
<dbReference type="GO" id="GO:0046872">
    <property type="term" value="F:metal ion binding"/>
    <property type="evidence" value="ECO:0007669"/>
    <property type="project" value="UniProtKB-KW"/>
</dbReference>
<dbReference type="GO" id="GO:0005524">
    <property type="term" value="F:ATP binding"/>
    <property type="evidence" value="ECO:0007669"/>
    <property type="project" value="UniProtKB-KW"/>
</dbReference>
<keyword evidence="11 15" id="KW-0689">Ribosomal protein</keyword>
<evidence type="ECO:0000256" key="5">
    <source>
        <dbReference type="ARBA" id="ARBA00022679"/>
    </source>
</evidence>
<organism evidence="19 20">
    <name type="scientific">Drosophila gunungcola</name>
    <name type="common">fruit fly</name>
    <dbReference type="NCBI Taxonomy" id="103775"/>
    <lineage>
        <taxon>Eukaryota</taxon>
        <taxon>Metazoa</taxon>
        <taxon>Ecdysozoa</taxon>
        <taxon>Arthropoda</taxon>
        <taxon>Hexapoda</taxon>
        <taxon>Insecta</taxon>
        <taxon>Pterygota</taxon>
        <taxon>Neoptera</taxon>
        <taxon>Endopterygota</taxon>
        <taxon>Diptera</taxon>
        <taxon>Brachycera</taxon>
        <taxon>Muscomorpha</taxon>
        <taxon>Ephydroidea</taxon>
        <taxon>Drosophilidae</taxon>
        <taxon>Drosophila</taxon>
        <taxon>Sophophora</taxon>
    </lineage>
</organism>
<name>A0A9Q0BQK4_9MUSC</name>
<keyword evidence="7" id="KW-0547">Nucleotide-binding</keyword>
<evidence type="ECO:0000256" key="3">
    <source>
        <dbReference type="ARBA" id="ARBA00005673"/>
    </source>
</evidence>
<comment type="pathway">
    <text evidence="2">Protein modification; protein sumoylation.</text>
</comment>
<keyword evidence="20" id="KW-1185">Reference proteome</keyword>
<feature type="compositionally biased region" description="Basic and acidic residues" evidence="16">
    <location>
        <begin position="215"/>
        <end position="249"/>
    </location>
</feature>
<dbReference type="Gene3D" id="3.50.50.80">
    <property type="entry name" value="Ubiquitin-activating enzyme E1, inactive adenylation domain, subdomain 1"/>
    <property type="match status" value="1"/>
</dbReference>
<evidence type="ECO:0000256" key="6">
    <source>
        <dbReference type="ARBA" id="ARBA00022723"/>
    </source>
</evidence>
<feature type="region of interest" description="Disordered" evidence="16">
    <location>
        <begin position="206"/>
        <end position="253"/>
    </location>
</feature>
<dbReference type="Gene3D" id="1.10.10.520">
    <property type="entry name" value="Ubiquitin activating enzymes (Uba3). Chain: B, domain 2"/>
    <property type="match status" value="1"/>
</dbReference>
<keyword evidence="12" id="KW-0539">Nucleus</keyword>
<evidence type="ECO:0000256" key="2">
    <source>
        <dbReference type="ARBA" id="ARBA00004718"/>
    </source>
</evidence>
<dbReference type="InterPro" id="IPR023318">
    <property type="entry name" value="Ub_act_enz_dom_a_sf"/>
</dbReference>
<dbReference type="FunFam" id="3.50.50.80:FF:000002">
    <property type="entry name" value="SUMO-activating enzyme subunit 2"/>
    <property type="match status" value="1"/>
</dbReference>
<keyword evidence="9" id="KW-0862">Zinc</keyword>
<dbReference type="GO" id="GO:0016740">
    <property type="term" value="F:transferase activity"/>
    <property type="evidence" value="ECO:0007669"/>
    <property type="project" value="UniProtKB-KW"/>
</dbReference>
<dbReference type="InterPro" id="IPR000594">
    <property type="entry name" value="ThiF_NAD_FAD-bd"/>
</dbReference>
<evidence type="ECO:0000256" key="16">
    <source>
        <dbReference type="SAM" id="MobiDB-lite"/>
    </source>
</evidence>
<dbReference type="InterPro" id="IPR035985">
    <property type="entry name" value="Ubiquitin-activating_enz"/>
</dbReference>
<evidence type="ECO:0000256" key="10">
    <source>
        <dbReference type="ARBA" id="ARBA00022840"/>
    </source>
</evidence>
<evidence type="ECO:0000256" key="14">
    <source>
        <dbReference type="PROSITE-ProRule" id="PRU10132"/>
    </source>
</evidence>
<feature type="domain" description="Ubiquitin/SUMO-activating enzyme ubiquitin-like" evidence="18">
    <location>
        <begin position="467"/>
        <end position="552"/>
    </location>
</feature>
<accession>A0A9Q0BQK4</accession>
<comment type="subcellular location">
    <subcellularLocation>
        <location evidence="1">Nucleus</location>
    </subcellularLocation>
</comment>
<dbReference type="FunFam" id="1.10.10.520:FF:000006">
    <property type="entry name" value="SUMO-activating enzyme subunit"/>
    <property type="match status" value="1"/>
</dbReference>
<protein>
    <recommendedName>
        <fullName evidence="15">Ribosomal protein</fullName>
    </recommendedName>
</protein>
<evidence type="ECO:0000256" key="8">
    <source>
        <dbReference type="ARBA" id="ARBA00022786"/>
    </source>
</evidence>
<reference evidence="19" key="1">
    <citation type="journal article" date="2023" name="Genome Biol. Evol.">
        <title>Long-read-based Genome Assembly of Drosophila gunungcola Reveals Fewer Chemosensory Genes in Flower-breeding Species.</title>
        <authorList>
            <person name="Negi A."/>
            <person name="Liao B.Y."/>
            <person name="Yeh S.D."/>
        </authorList>
    </citation>
    <scope>NUCLEOTIDE SEQUENCE</scope>
    <source>
        <strain evidence="19">Sukarami</strain>
    </source>
</reference>
<dbReference type="Pfam" id="PF00899">
    <property type="entry name" value="ThiF"/>
    <property type="match status" value="1"/>
</dbReference>
<evidence type="ECO:0000256" key="12">
    <source>
        <dbReference type="ARBA" id="ARBA00023242"/>
    </source>
</evidence>
<evidence type="ECO:0000313" key="20">
    <source>
        <dbReference type="Proteomes" id="UP001059596"/>
    </source>
</evidence>
<dbReference type="InterPro" id="IPR045886">
    <property type="entry name" value="ThiF/MoeB/HesA"/>
</dbReference>
<dbReference type="NCBIfam" id="TIGR01022">
    <property type="entry name" value="rpmJ_bact"/>
    <property type="match status" value="1"/>
</dbReference>
<feature type="domain" description="THIF-type NAD/FAD binding fold" evidence="17">
    <location>
        <begin position="9"/>
        <end position="457"/>
    </location>
</feature>
<keyword evidence="10" id="KW-0067">ATP-binding</keyword>
<evidence type="ECO:0000256" key="1">
    <source>
        <dbReference type="ARBA" id="ARBA00004123"/>
    </source>
</evidence>
<dbReference type="GO" id="GO:0005737">
    <property type="term" value="C:cytoplasm"/>
    <property type="evidence" value="ECO:0007669"/>
    <property type="project" value="TreeGrafter"/>
</dbReference>
<gene>
    <name evidence="19" type="ORF">M5D96_005339</name>
</gene>
<evidence type="ECO:0000256" key="11">
    <source>
        <dbReference type="ARBA" id="ARBA00022980"/>
    </source>
</evidence>
<feature type="region of interest" description="Disordered" evidence="16">
    <location>
        <begin position="642"/>
        <end position="662"/>
    </location>
</feature>
<feature type="compositionally biased region" description="Basic and acidic residues" evidence="16">
    <location>
        <begin position="568"/>
        <end position="590"/>
    </location>
</feature>
<dbReference type="GO" id="GO:0016925">
    <property type="term" value="P:protein sumoylation"/>
    <property type="evidence" value="ECO:0007669"/>
    <property type="project" value="TreeGrafter"/>
</dbReference>
<dbReference type="FunFam" id="3.10.290.20:FF:000008">
    <property type="entry name" value="SUMO-activating enzyme subunit"/>
    <property type="match status" value="1"/>
</dbReference>
<comment type="caution">
    <text evidence="19">The sequence shown here is derived from an EMBL/GenBank/DDBJ whole genome shotgun (WGS) entry which is preliminary data.</text>
</comment>
<evidence type="ECO:0000313" key="19">
    <source>
        <dbReference type="EMBL" id="KAI8041087.1"/>
    </source>
</evidence>
<dbReference type="InterPro" id="IPR035977">
    <property type="entry name" value="Ribosomal_bL36_sp"/>
</dbReference>
<comment type="similarity">
    <text evidence="4 15">Belongs to the bacterial ribosomal protein bL36 family.</text>
</comment>
<keyword evidence="8" id="KW-0833">Ubl conjugation pathway</keyword>
<sequence>MAAAIDGVFPSTLQELVKKAKVLVVGAGGIGCEVLKNLVLSGFSDIEIIDLDTIDLSNLNRQFLFHREHVGKSKARVARESALSFNPDAKITAYHDSVTSTDYGVNFFKKFDLVLSALDNRAARNHVNRMCLNADVPLIESGTAGYNGQVELIKRGLTQCYECTPKDKQRSFPGCTIRNTPSEPIHCIVWAKHLFNQLFGESLEDEDISPDAADPDAKEKDEAGGDAEPKADGQEKEKGEESKEEDKEATANGNVVRINTRQWAKDCKYDAGKLFNKFFNEDITYLLRMSNLWKTRKAPVPVQWDTLLPDGSSGDQKEVAKQHHKIWSIEECGHVFANALKELSANFLKLEGDDTLSWDKDDQPAMDFVAACANVRSHIFNIERKSRFEIKSMAGNIIPAIATTNAITAGISVMRAFKVLEGKLEQCKAVYARLRPNARNHFLVPDASLPGPNPNCHVCASDPAITLKIDTKRIRIRELRDEVLVKTLNMLNPDVTVESNGTILISSEEGETECNEGKLLSELNIVDGVILKCDDFFQNYELSIIISHFDAERDQTLFEVVADASQLKPKEEEQKKEAVPEEKEDAEQKTAKKRAANGEGDAKDDGPSTSKRSRPTEVDEEDDDDCLVIEEDEDEADVVAVATDKLSVQSPPKAGTKRKPSEVIEDEEDITEILDSSDDEPAAPTKCKRSRLDESLSNPVELVGSQTEQMSLASRILQQGSRLWNGLNAARGFHILMRPATPASGTMQNTQLMAATSGIAQGSGLLSPSSSLLQQVAGFKVKGRLKRRCKDCYIVVRQERGYVICPTHPRHKQMSMKKRDYKSWILTHATQSKERGF</sequence>
<evidence type="ECO:0000256" key="13">
    <source>
        <dbReference type="ARBA" id="ARBA00023274"/>
    </source>
</evidence>
<dbReference type="SUPFAM" id="SSF57840">
    <property type="entry name" value="Ribosomal protein L36"/>
    <property type="match status" value="1"/>
</dbReference>
<evidence type="ECO:0000259" key="18">
    <source>
        <dbReference type="Pfam" id="PF14732"/>
    </source>
</evidence>
<dbReference type="GO" id="GO:0019948">
    <property type="term" value="F:SUMO activating enzyme activity"/>
    <property type="evidence" value="ECO:0007669"/>
    <property type="project" value="TreeGrafter"/>
</dbReference>
<dbReference type="PROSITE" id="PS00865">
    <property type="entry name" value="UBIQUITIN_ACTIVAT_2"/>
    <property type="match status" value="1"/>
</dbReference>
<dbReference type="FunFam" id="3.40.50.720:FF:000618">
    <property type="entry name" value="SUMO-activating enzyme subunit 2"/>
    <property type="match status" value="1"/>
</dbReference>
<dbReference type="InterPro" id="IPR028077">
    <property type="entry name" value="UAE_UbL_dom"/>
</dbReference>
<dbReference type="EMBL" id="JAMKOV010000003">
    <property type="protein sequence ID" value="KAI8041087.1"/>
    <property type="molecule type" value="Genomic_DNA"/>
</dbReference>
<dbReference type="GO" id="GO:0031510">
    <property type="term" value="C:SUMO activating enzyme complex"/>
    <property type="evidence" value="ECO:0007669"/>
    <property type="project" value="TreeGrafter"/>
</dbReference>
<dbReference type="Gene3D" id="3.10.290.20">
    <property type="entry name" value="Ubiquitin-like 2 activating enzyme e1b. Chain: B, domain 3"/>
    <property type="match status" value="1"/>
</dbReference>
<dbReference type="GO" id="GO:0005840">
    <property type="term" value="C:ribosome"/>
    <property type="evidence" value="ECO:0007669"/>
    <property type="project" value="UniProtKB-KW"/>
</dbReference>
<keyword evidence="6" id="KW-0479">Metal-binding</keyword>
<proteinExistence type="inferred from homology"/>
<comment type="similarity">
    <text evidence="3">Belongs to the ubiquitin-activating E1 family.</text>
</comment>
<dbReference type="PANTHER" id="PTHR10953">
    <property type="entry name" value="UBIQUITIN-ACTIVATING ENZYME E1"/>
    <property type="match status" value="1"/>
</dbReference>
<dbReference type="SUPFAM" id="SSF69572">
    <property type="entry name" value="Activating enzymes of the ubiquitin-like proteins"/>
    <property type="match status" value="1"/>
</dbReference>
<dbReference type="Pfam" id="PF14732">
    <property type="entry name" value="UAE_UbL"/>
    <property type="match status" value="1"/>
</dbReference>
<dbReference type="Pfam" id="PF00444">
    <property type="entry name" value="Ribosomal_L36"/>
    <property type="match status" value="1"/>
</dbReference>
<dbReference type="AlphaFoldDB" id="A0A9Q0BQK4"/>
<dbReference type="InterPro" id="IPR000473">
    <property type="entry name" value="Ribosomal_bL36"/>
</dbReference>
<evidence type="ECO:0000256" key="9">
    <source>
        <dbReference type="ARBA" id="ARBA00022833"/>
    </source>
</evidence>